<protein>
    <submittedName>
        <fullName evidence="1">Uncharacterized protein</fullName>
    </submittedName>
</protein>
<name>A0A412XAR4_BACUN</name>
<dbReference type="Proteomes" id="UP000285343">
    <property type="component" value="Unassembled WGS sequence"/>
</dbReference>
<evidence type="ECO:0000313" key="2">
    <source>
        <dbReference type="Proteomes" id="UP000285343"/>
    </source>
</evidence>
<reference evidence="1 2" key="1">
    <citation type="submission" date="2018-08" db="EMBL/GenBank/DDBJ databases">
        <title>A genome reference for cultivated species of the human gut microbiota.</title>
        <authorList>
            <person name="Zou Y."/>
            <person name="Xue W."/>
            <person name="Luo G."/>
        </authorList>
    </citation>
    <scope>NUCLEOTIDE SEQUENCE [LARGE SCALE GENOMIC DNA]</scope>
    <source>
        <strain evidence="1 2">AF14-42</strain>
    </source>
</reference>
<sequence length="74" mass="8914">MTLHYYEVKHVISNFRGRKAYRLHRQGFRGKYRNRNGEDDFPRKLKGSTLQVEQGGALPLPENWNDRAIYLFRF</sequence>
<accession>A0A412XAR4</accession>
<proteinExistence type="predicted"/>
<organism evidence="1 2">
    <name type="scientific">Bacteroides uniformis</name>
    <dbReference type="NCBI Taxonomy" id="820"/>
    <lineage>
        <taxon>Bacteria</taxon>
        <taxon>Pseudomonadati</taxon>
        <taxon>Bacteroidota</taxon>
        <taxon>Bacteroidia</taxon>
        <taxon>Bacteroidales</taxon>
        <taxon>Bacteroidaceae</taxon>
        <taxon>Bacteroides</taxon>
    </lineage>
</organism>
<dbReference type="AlphaFoldDB" id="A0A412XAR4"/>
<evidence type="ECO:0000313" key="1">
    <source>
        <dbReference type="EMBL" id="RGV39908.1"/>
    </source>
</evidence>
<dbReference type="EMBL" id="QRZC01000023">
    <property type="protein sequence ID" value="RGV39908.1"/>
    <property type="molecule type" value="Genomic_DNA"/>
</dbReference>
<gene>
    <name evidence="1" type="ORF">DWW14_15805</name>
</gene>
<dbReference type="RefSeq" id="WP_117865853.1">
    <property type="nucleotide sequence ID" value="NZ_QRZP01000001.1"/>
</dbReference>
<comment type="caution">
    <text evidence="1">The sequence shown here is derived from an EMBL/GenBank/DDBJ whole genome shotgun (WGS) entry which is preliminary data.</text>
</comment>